<keyword evidence="2" id="KW-1185">Reference proteome</keyword>
<name>A0A9W9CIQ0_9PLEO</name>
<accession>A0A9W9CIQ0</accession>
<dbReference type="Proteomes" id="UP001140560">
    <property type="component" value="Unassembled WGS sequence"/>
</dbReference>
<dbReference type="AlphaFoldDB" id="A0A9W9CIQ0"/>
<evidence type="ECO:0000313" key="1">
    <source>
        <dbReference type="EMBL" id="KAJ4364603.1"/>
    </source>
</evidence>
<sequence>MSEKSCRSATDDWARGTDVKHGLRKSTVSNWIQKSAPEGSRNPIDKFTCEDWTPPASFDRVLIPYYVRDVPEGIPREKYPDGADAGPLTCAIGHVQDHPEDGRWTLDDLPTFIPAELIEAYGPRVATDGANPDKQAFERNEPRLKAYRAAMEDSTT</sequence>
<dbReference type="EMBL" id="JAPEUY010000017">
    <property type="protein sequence ID" value="KAJ4364603.1"/>
    <property type="molecule type" value="Genomic_DNA"/>
</dbReference>
<dbReference type="OrthoDB" id="3800698at2759"/>
<reference evidence="1" key="1">
    <citation type="submission" date="2022-10" db="EMBL/GenBank/DDBJ databases">
        <title>Tapping the CABI collections for fungal endophytes: first genome assemblies for Collariella, Neodidymelliopsis, Ascochyta clinopodiicola, Didymella pomorum, Didymosphaeria variabile, Neocosmospora piperis and Neocucurbitaria cava.</title>
        <authorList>
            <person name="Hill R."/>
        </authorList>
    </citation>
    <scope>NUCLEOTIDE SEQUENCE</scope>
    <source>
        <strain evidence="1">IMI 356814</strain>
    </source>
</reference>
<evidence type="ECO:0000313" key="2">
    <source>
        <dbReference type="Proteomes" id="UP001140560"/>
    </source>
</evidence>
<protein>
    <submittedName>
        <fullName evidence="1">Uncharacterized protein</fullName>
    </submittedName>
</protein>
<gene>
    <name evidence="1" type="ORF">N0V83_009199</name>
</gene>
<comment type="caution">
    <text evidence="1">The sequence shown here is derived from an EMBL/GenBank/DDBJ whole genome shotgun (WGS) entry which is preliminary data.</text>
</comment>
<proteinExistence type="predicted"/>
<organism evidence="1 2">
    <name type="scientific">Neocucurbitaria cava</name>
    <dbReference type="NCBI Taxonomy" id="798079"/>
    <lineage>
        <taxon>Eukaryota</taxon>
        <taxon>Fungi</taxon>
        <taxon>Dikarya</taxon>
        <taxon>Ascomycota</taxon>
        <taxon>Pezizomycotina</taxon>
        <taxon>Dothideomycetes</taxon>
        <taxon>Pleosporomycetidae</taxon>
        <taxon>Pleosporales</taxon>
        <taxon>Pleosporineae</taxon>
        <taxon>Cucurbitariaceae</taxon>
        <taxon>Neocucurbitaria</taxon>
    </lineage>
</organism>